<accession>A0A448ZHA8</accession>
<name>A0A448ZHA8_9STRA</name>
<dbReference type="EMBL" id="CAACVS010000351">
    <property type="protein sequence ID" value="VEU41433.1"/>
    <property type="molecule type" value="Genomic_DNA"/>
</dbReference>
<sequence>MASSGAFPPSSSSTWFSEALMYKTLLHRTNTSPRAPASSPSMYSSVLSSCRFMYASLLASFPSYSIPHFSRTLTIFPVKSARNGFGLTINCA</sequence>
<gene>
    <name evidence="1" type="ORF">PSNMU_V1.4_AUG-EV-PASAV3_0083520</name>
</gene>
<evidence type="ECO:0000313" key="1">
    <source>
        <dbReference type="EMBL" id="VEU41433.1"/>
    </source>
</evidence>
<keyword evidence="2" id="KW-1185">Reference proteome</keyword>
<protein>
    <submittedName>
        <fullName evidence="1">Uncharacterized protein</fullName>
    </submittedName>
</protein>
<dbReference type="Proteomes" id="UP000291116">
    <property type="component" value="Unassembled WGS sequence"/>
</dbReference>
<evidence type="ECO:0000313" key="2">
    <source>
        <dbReference type="Proteomes" id="UP000291116"/>
    </source>
</evidence>
<proteinExistence type="predicted"/>
<dbReference type="AlphaFoldDB" id="A0A448ZHA8"/>
<reference evidence="1 2" key="1">
    <citation type="submission" date="2019-01" db="EMBL/GenBank/DDBJ databases">
        <authorList>
            <person name="Ferrante I. M."/>
        </authorList>
    </citation>
    <scope>NUCLEOTIDE SEQUENCE [LARGE SCALE GENOMIC DNA]</scope>
    <source>
        <strain evidence="1 2">B856</strain>
    </source>
</reference>
<organism evidence="1 2">
    <name type="scientific">Pseudo-nitzschia multistriata</name>
    <dbReference type="NCBI Taxonomy" id="183589"/>
    <lineage>
        <taxon>Eukaryota</taxon>
        <taxon>Sar</taxon>
        <taxon>Stramenopiles</taxon>
        <taxon>Ochrophyta</taxon>
        <taxon>Bacillariophyta</taxon>
        <taxon>Bacillariophyceae</taxon>
        <taxon>Bacillariophycidae</taxon>
        <taxon>Bacillariales</taxon>
        <taxon>Bacillariaceae</taxon>
        <taxon>Pseudo-nitzschia</taxon>
    </lineage>
</organism>